<comment type="subcellular location">
    <subcellularLocation>
        <location evidence="1">Membrane</location>
        <topology evidence="1">Single-pass type II membrane protein</topology>
    </subcellularLocation>
</comment>
<evidence type="ECO:0000256" key="5">
    <source>
        <dbReference type="ARBA" id="ARBA00022676"/>
    </source>
</evidence>
<accession>A0A9P8UQ36</accession>
<evidence type="ECO:0000256" key="11">
    <source>
        <dbReference type="ARBA" id="ARBA00023136"/>
    </source>
</evidence>
<keyword evidence="11" id="KW-0472">Membrane</keyword>
<dbReference type="PANTHER" id="PTHR23033:SF40">
    <property type="entry name" value="APPLE DOMAIN-CONTAINING PROTEIN"/>
    <property type="match status" value="1"/>
</dbReference>
<comment type="caution">
    <text evidence="13">The sequence shown here is derived from an EMBL/GenBank/DDBJ whole genome shotgun (WGS) entry which is preliminary data.</text>
</comment>
<evidence type="ECO:0000256" key="9">
    <source>
        <dbReference type="ARBA" id="ARBA00022968"/>
    </source>
</evidence>
<name>A0A9P8UQ36_9PEZI</name>
<evidence type="ECO:0000256" key="4">
    <source>
        <dbReference type="ARBA" id="ARBA00012557"/>
    </source>
</evidence>
<keyword evidence="8" id="KW-0547">Nucleotide-binding</keyword>
<reference evidence="13" key="1">
    <citation type="journal article" date="2021" name="Nat. Commun.">
        <title>Genetic determinants of endophytism in the Arabidopsis root mycobiome.</title>
        <authorList>
            <person name="Mesny F."/>
            <person name="Miyauchi S."/>
            <person name="Thiergart T."/>
            <person name="Pickel B."/>
            <person name="Atanasova L."/>
            <person name="Karlsson M."/>
            <person name="Huettel B."/>
            <person name="Barry K.W."/>
            <person name="Haridas S."/>
            <person name="Chen C."/>
            <person name="Bauer D."/>
            <person name="Andreopoulos W."/>
            <person name="Pangilinan J."/>
            <person name="LaButti K."/>
            <person name="Riley R."/>
            <person name="Lipzen A."/>
            <person name="Clum A."/>
            <person name="Drula E."/>
            <person name="Henrissat B."/>
            <person name="Kohler A."/>
            <person name="Grigoriev I.V."/>
            <person name="Martin F.M."/>
            <person name="Hacquard S."/>
        </authorList>
    </citation>
    <scope>NUCLEOTIDE SEQUENCE</scope>
    <source>
        <strain evidence="13">MPI-SDFR-AT-0073</strain>
    </source>
</reference>
<comment type="similarity">
    <text evidence="3">Belongs to the glycosyltransferase 31 family. Beta3-Gal-T subfamily.</text>
</comment>
<dbReference type="GeneID" id="70135603"/>
<keyword evidence="6" id="KW-0808">Transferase</keyword>
<evidence type="ECO:0000313" key="13">
    <source>
        <dbReference type="EMBL" id="KAH6656890.1"/>
    </source>
</evidence>
<protein>
    <recommendedName>
        <fullName evidence="4">N-acetylgalactosaminide beta-1,3-galactosyltransferase</fullName>
        <ecNumber evidence="4">2.4.1.122</ecNumber>
    </recommendedName>
</protein>
<dbReference type="Pfam" id="PF02434">
    <property type="entry name" value="Fringe"/>
    <property type="match status" value="1"/>
</dbReference>
<dbReference type="AlphaFoldDB" id="A0A9P8UQ36"/>
<dbReference type="OrthoDB" id="414175at2759"/>
<evidence type="ECO:0000256" key="6">
    <source>
        <dbReference type="ARBA" id="ARBA00022679"/>
    </source>
</evidence>
<dbReference type="GO" id="GO:0000166">
    <property type="term" value="F:nucleotide binding"/>
    <property type="evidence" value="ECO:0007669"/>
    <property type="project" value="UniProtKB-KW"/>
</dbReference>
<evidence type="ECO:0000256" key="7">
    <source>
        <dbReference type="ARBA" id="ARBA00022692"/>
    </source>
</evidence>
<organism evidence="13 14">
    <name type="scientific">Truncatella angustata</name>
    <dbReference type="NCBI Taxonomy" id="152316"/>
    <lineage>
        <taxon>Eukaryota</taxon>
        <taxon>Fungi</taxon>
        <taxon>Dikarya</taxon>
        <taxon>Ascomycota</taxon>
        <taxon>Pezizomycotina</taxon>
        <taxon>Sordariomycetes</taxon>
        <taxon>Xylariomycetidae</taxon>
        <taxon>Amphisphaeriales</taxon>
        <taxon>Sporocadaceae</taxon>
        <taxon>Truncatella</taxon>
    </lineage>
</organism>
<dbReference type="Proteomes" id="UP000758603">
    <property type="component" value="Unassembled WGS sequence"/>
</dbReference>
<dbReference type="InterPro" id="IPR003378">
    <property type="entry name" value="Fringe-like_glycosylTrfase"/>
</dbReference>
<dbReference type="Gene3D" id="3.90.550.50">
    <property type="match status" value="1"/>
</dbReference>
<keyword evidence="14" id="KW-1185">Reference proteome</keyword>
<dbReference type="PANTHER" id="PTHR23033">
    <property type="entry name" value="BETA1,3-GALACTOSYLTRANSFERASE"/>
    <property type="match status" value="1"/>
</dbReference>
<sequence>MSNILLIMKTGASEAYEKVPTQLVTTLRCHDDFLIFSDMKQSIAGVDIHDSLETMLPEAMEGNPDFDLYRRQKACAVDQEKCNKEAEGSSSSEGWSLDKYKNIHIAERVYDMRPDYDWYITVDADTYVLWPNLVQLLSTLDPSQKHYIGSVTMIGDFPFGHGGSGYILSQAAMKAFVEENPGVASKYDVQTQKTCCGDYMFAKALNDTTGIKVQNVWPTINGEKPFTLPFGPSEWCQPIATMHHMNSEEISTFWEFEKRFYESQEPTSNHTLLLKDIYEEFSRPRLEAKREDWDNLSEDVYYLNAKANKYETWQLDRAKQGDLSDTEEDAHMSFEHCAKMCDEVEECFQFRFQDGICSYQKGFLLGHPKKKDPKEDERWISGWPVEKIKAWVQEHRHCDKPLWPTFD</sequence>
<dbReference type="InterPro" id="IPR026050">
    <property type="entry name" value="C1GALT1/C1GALT1_chp1"/>
</dbReference>
<evidence type="ECO:0000256" key="2">
    <source>
        <dbReference type="ARBA" id="ARBA00004922"/>
    </source>
</evidence>
<dbReference type="GO" id="GO:0016020">
    <property type="term" value="C:membrane"/>
    <property type="evidence" value="ECO:0007669"/>
    <property type="project" value="UniProtKB-SubCell"/>
</dbReference>
<evidence type="ECO:0000313" key="14">
    <source>
        <dbReference type="Proteomes" id="UP000758603"/>
    </source>
</evidence>
<dbReference type="GO" id="GO:0016263">
    <property type="term" value="F:glycoprotein-N-acetylgalactosamine 3-beta-galactosyltransferase activity"/>
    <property type="evidence" value="ECO:0007669"/>
    <property type="project" value="UniProtKB-EC"/>
</dbReference>
<comment type="pathway">
    <text evidence="2">Protein modification; protein glycosylation.</text>
</comment>
<evidence type="ECO:0000256" key="1">
    <source>
        <dbReference type="ARBA" id="ARBA00004606"/>
    </source>
</evidence>
<keyword evidence="9" id="KW-0735">Signal-anchor</keyword>
<keyword evidence="7" id="KW-0812">Transmembrane</keyword>
<evidence type="ECO:0000256" key="3">
    <source>
        <dbReference type="ARBA" id="ARBA00006462"/>
    </source>
</evidence>
<evidence type="ECO:0000259" key="12">
    <source>
        <dbReference type="Pfam" id="PF02434"/>
    </source>
</evidence>
<gene>
    <name evidence="13" type="ORF">BKA67DRAFT_655195</name>
</gene>
<feature type="domain" description="Fringe-like glycosyltransferase" evidence="12">
    <location>
        <begin position="111"/>
        <end position="179"/>
    </location>
</feature>
<keyword evidence="10" id="KW-1133">Transmembrane helix</keyword>
<dbReference type="EMBL" id="JAGPXC010000002">
    <property type="protein sequence ID" value="KAH6656890.1"/>
    <property type="molecule type" value="Genomic_DNA"/>
</dbReference>
<proteinExistence type="inferred from homology"/>
<evidence type="ECO:0000256" key="8">
    <source>
        <dbReference type="ARBA" id="ARBA00022741"/>
    </source>
</evidence>
<dbReference type="RefSeq" id="XP_045961124.1">
    <property type="nucleotide sequence ID" value="XM_046106712.1"/>
</dbReference>
<dbReference type="FunFam" id="3.90.550.50:FF:000039">
    <property type="entry name" value="WGS project CABT00000000 data, contig 2.9"/>
    <property type="match status" value="1"/>
</dbReference>
<keyword evidence="5" id="KW-0328">Glycosyltransferase</keyword>
<evidence type="ECO:0000256" key="10">
    <source>
        <dbReference type="ARBA" id="ARBA00022989"/>
    </source>
</evidence>
<dbReference type="EC" id="2.4.1.122" evidence="4"/>